<reference evidence="2" key="1">
    <citation type="journal article" date="2023" name="G3 (Bethesda)">
        <title>Genome assembly and association tests identify interacting loci associated with vigor, precocity, and sex in interspecific pistachio rootstocks.</title>
        <authorList>
            <person name="Palmer W."/>
            <person name="Jacygrad E."/>
            <person name="Sagayaradj S."/>
            <person name="Cavanaugh K."/>
            <person name="Han R."/>
            <person name="Bertier L."/>
            <person name="Beede B."/>
            <person name="Kafkas S."/>
            <person name="Golino D."/>
            <person name="Preece J."/>
            <person name="Michelmore R."/>
        </authorList>
    </citation>
    <scope>NUCLEOTIDE SEQUENCE [LARGE SCALE GENOMIC DNA]</scope>
</reference>
<dbReference type="EMBL" id="CM047897">
    <property type="protein sequence ID" value="KAJ0111095.1"/>
    <property type="molecule type" value="Genomic_DNA"/>
</dbReference>
<evidence type="ECO:0000313" key="1">
    <source>
        <dbReference type="EMBL" id="KAJ0111095.1"/>
    </source>
</evidence>
<organism evidence="1 2">
    <name type="scientific">Pistacia atlantica</name>
    <dbReference type="NCBI Taxonomy" id="434234"/>
    <lineage>
        <taxon>Eukaryota</taxon>
        <taxon>Viridiplantae</taxon>
        <taxon>Streptophyta</taxon>
        <taxon>Embryophyta</taxon>
        <taxon>Tracheophyta</taxon>
        <taxon>Spermatophyta</taxon>
        <taxon>Magnoliopsida</taxon>
        <taxon>eudicotyledons</taxon>
        <taxon>Gunneridae</taxon>
        <taxon>Pentapetalae</taxon>
        <taxon>rosids</taxon>
        <taxon>malvids</taxon>
        <taxon>Sapindales</taxon>
        <taxon>Anacardiaceae</taxon>
        <taxon>Pistacia</taxon>
    </lineage>
</organism>
<gene>
    <name evidence="1" type="ORF">Patl1_03015</name>
</gene>
<keyword evidence="2" id="KW-1185">Reference proteome</keyword>
<accession>A0ACC1C5W8</accession>
<name>A0ACC1C5W8_9ROSI</name>
<evidence type="ECO:0000313" key="2">
    <source>
        <dbReference type="Proteomes" id="UP001164250"/>
    </source>
</evidence>
<dbReference type="Proteomes" id="UP001164250">
    <property type="component" value="Chromosome 1"/>
</dbReference>
<protein>
    <submittedName>
        <fullName evidence="1">Uncharacterized protein</fullName>
    </submittedName>
</protein>
<proteinExistence type="predicted"/>
<sequence length="258" mass="29750">MPDRSVILTIVDQTWASPGSILDLLESFRIGHGTKHFLNHLVIVALDNKAFHYCNSIYPHCFFLVNTTTPLLTPSLEFKLLEQVIELGYNLFFTDADVMWFRNPATYIVDMKELEIVCNFYSVDPPSIASEVDGGFFYLKSNEISLDYFKYWELKRVLYLNSQNQSLCEATVTDPSFEMIGFRVKYLEESHFNGFCQQRRNMSEIVTVHANCCDSIQSKVHDLKLLHEDWRHFTALSSGKTSLRGSSVTWRVPSKCKS</sequence>
<comment type="caution">
    <text evidence="1">The sequence shown here is derived from an EMBL/GenBank/DDBJ whole genome shotgun (WGS) entry which is preliminary data.</text>
</comment>